<accession>A0A0G1A783</accession>
<organism evidence="1 2">
    <name type="scientific">Candidatus Magasanikbacteria bacterium GW2011_GWA2_42_32</name>
    <dbReference type="NCBI Taxonomy" id="1619039"/>
    <lineage>
        <taxon>Bacteria</taxon>
        <taxon>Candidatus Magasanikiibacteriota</taxon>
    </lineage>
</organism>
<evidence type="ECO:0008006" key="3">
    <source>
        <dbReference type="Google" id="ProtNLM"/>
    </source>
</evidence>
<sequence length="79" mass="9511">MSEVKRKKGESFEALMRRFQNRMKESGKILQAKKVRFFAKDLNKNQRRKSALEKNRRTETLGYLKKIGRLKEEKPKGRR</sequence>
<reference evidence="1 2" key="1">
    <citation type="journal article" date="2015" name="Nature">
        <title>rRNA introns, odd ribosomes, and small enigmatic genomes across a large radiation of phyla.</title>
        <authorList>
            <person name="Brown C.T."/>
            <person name="Hug L.A."/>
            <person name="Thomas B.C."/>
            <person name="Sharon I."/>
            <person name="Castelle C.J."/>
            <person name="Singh A."/>
            <person name="Wilkins M.J."/>
            <person name="Williams K.H."/>
            <person name="Banfield J.F."/>
        </authorList>
    </citation>
    <scope>NUCLEOTIDE SEQUENCE [LARGE SCALE GENOMIC DNA]</scope>
</reference>
<gene>
    <name evidence="1" type="ORF">UV20_C0005G0045</name>
</gene>
<name>A0A0G1A783_9BACT</name>
<evidence type="ECO:0000313" key="2">
    <source>
        <dbReference type="Proteomes" id="UP000034837"/>
    </source>
</evidence>
<dbReference type="EMBL" id="LCDO01000005">
    <property type="protein sequence ID" value="KKS56880.1"/>
    <property type="molecule type" value="Genomic_DNA"/>
</dbReference>
<dbReference type="Proteomes" id="UP000034837">
    <property type="component" value="Unassembled WGS sequence"/>
</dbReference>
<proteinExistence type="predicted"/>
<protein>
    <recommendedName>
        <fullName evidence="3">30S ribosomal protein S21</fullName>
    </recommendedName>
</protein>
<comment type="caution">
    <text evidence="1">The sequence shown here is derived from an EMBL/GenBank/DDBJ whole genome shotgun (WGS) entry which is preliminary data.</text>
</comment>
<evidence type="ECO:0000313" key="1">
    <source>
        <dbReference type="EMBL" id="KKS56880.1"/>
    </source>
</evidence>
<dbReference type="AlphaFoldDB" id="A0A0G1A783"/>